<dbReference type="RefSeq" id="WP_211865477.1">
    <property type="nucleotide sequence ID" value="NZ_JAAEDI010000002.1"/>
</dbReference>
<name>A0ABS5EBE9_9PROT</name>
<gene>
    <name evidence="3" type="ORF">GXW78_01615</name>
</gene>
<dbReference type="EMBL" id="JAAEDI010000002">
    <property type="protein sequence ID" value="MBR0648348.1"/>
    <property type="molecule type" value="Genomic_DNA"/>
</dbReference>
<evidence type="ECO:0000256" key="1">
    <source>
        <dbReference type="ARBA" id="ARBA00006484"/>
    </source>
</evidence>
<dbReference type="InterPro" id="IPR036291">
    <property type="entry name" value="NAD(P)-bd_dom_sf"/>
</dbReference>
<accession>A0ABS5EBE9</accession>
<dbReference type="PRINTS" id="PR00080">
    <property type="entry name" value="SDRFAMILY"/>
</dbReference>
<keyword evidence="4" id="KW-1185">Reference proteome</keyword>
<reference evidence="4" key="1">
    <citation type="journal article" date="2021" name="Syst. Appl. Microbiol.">
        <title>Roseomonas hellenica sp. nov., isolated from roots of wild-growing Alkanna tinctoria.</title>
        <authorList>
            <person name="Rat A."/>
            <person name="Naranjo H.D."/>
            <person name="Lebbe L."/>
            <person name="Cnockaert M."/>
            <person name="Krigas N."/>
            <person name="Grigoriadou K."/>
            <person name="Maloupa E."/>
            <person name="Willems A."/>
        </authorList>
    </citation>
    <scope>NUCLEOTIDE SEQUENCE [LARGE SCALE GENOMIC DNA]</scope>
    <source>
        <strain evidence="4">LMG 31159</strain>
    </source>
</reference>
<dbReference type="PRINTS" id="PR00081">
    <property type="entry name" value="GDHRDH"/>
</dbReference>
<dbReference type="NCBIfam" id="NF005559">
    <property type="entry name" value="PRK07231.1"/>
    <property type="match status" value="1"/>
</dbReference>
<comment type="caution">
    <text evidence="3">The sequence shown here is derived from an EMBL/GenBank/DDBJ whole genome shotgun (WGS) entry which is preliminary data.</text>
</comment>
<dbReference type="Pfam" id="PF13561">
    <property type="entry name" value="adh_short_C2"/>
    <property type="match status" value="1"/>
</dbReference>
<organism evidence="3 4">
    <name type="scientific">Neoroseomonas terrae</name>
    <dbReference type="NCBI Taxonomy" id="424799"/>
    <lineage>
        <taxon>Bacteria</taxon>
        <taxon>Pseudomonadati</taxon>
        <taxon>Pseudomonadota</taxon>
        <taxon>Alphaproteobacteria</taxon>
        <taxon>Acetobacterales</taxon>
        <taxon>Acetobacteraceae</taxon>
        <taxon>Neoroseomonas</taxon>
    </lineage>
</organism>
<proteinExistence type="inferred from homology"/>
<dbReference type="InterPro" id="IPR002347">
    <property type="entry name" value="SDR_fam"/>
</dbReference>
<dbReference type="SUPFAM" id="SSF51735">
    <property type="entry name" value="NAD(P)-binding Rossmann-fold domains"/>
    <property type="match status" value="1"/>
</dbReference>
<evidence type="ECO:0000256" key="2">
    <source>
        <dbReference type="ARBA" id="ARBA00023002"/>
    </source>
</evidence>
<keyword evidence="2" id="KW-0560">Oxidoreductase</keyword>
<evidence type="ECO:0000313" key="4">
    <source>
        <dbReference type="Proteomes" id="UP000698752"/>
    </source>
</evidence>
<dbReference type="Proteomes" id="UP000698752">
    <property type="component" value="Unassembled WGS sequence"/>
</dbReference>
<dbReference type="PANTHER" id="PTHR24321">
    <property type="entry name" value="DEHYDROGENASES, SHORT CHAIN"/>
    <property type="match status" value="1"/>
</dbReference>
<protein>
    <submittedName>
        <fullName evidence="3">SDR family oxidoreductase</fullName>
    </submittedName>
</protein>
<evidence type="ECO:0000313" key="3">
    <source>
        <dbReference type="EMBL" id="MBR0648348.1"/>
    </source>
</evidence>
<dbReference type="InterPro" id="IPR020904">
    <property type="entry name" value="Sc_DH/Rdtase_CS"/>
</dbReference>
<sequence>MRLAGRSALITGAAGGIGFASARRFVEEGARVTISDIDTERGERAARDLGPACRFVAADVSDKADATSIVDAACEHGGRLDILVSNAGIFHIGEFLDLEEADFDRVIRVNLKGSFLVGQAAARRMVQQGDGGAIVNMSSVTAVLAIANSVPYVASKGGVGQLTRAMALALAPHGIRVNAVGPGTVATDFVAGLAGDREARHRLLARTPLGRMADPREIANAVLFLASDEASYITGETVFADGGRLALNYTVPVGEDSA</sequence>
<dbReference type="PANTHER" id="PTHR24321:SF8">
    <property type="entry name" value="ESTRADIOL 17-BETA-DEHYDROGENASE 8-RELATED"/>
    <property type="match status" value="1"/>
</dbReference>
<dbReference type="CDD" id="cd05233">
    <property type="entry name" value="SDR_c"/>
    <property type="match status" value="1"/>
</dbReference>
<dbReference type="Gene3D" id="3.40.50.720">
    <property type="entry name" value="NAD(P)-binding Rossmann-like Domain"/>
    <property type="match status" value="1"/>
</dbReference>
<comment type="similarity">
    <text evidence="1">Belongs to the short-chain dehydrogenases/reductases (SDR) family.</text>
</comment>
<dbReference type="PROSITE" id="PS00061">
    <property type="entry name" value="ADH_SHORT"/>
    <property type="match status" value="1"/>
</dbReference>